<name>A0ABT8B1A9_9NEIS</name>
<sequence>MTWILTTLLIAIAATALGLAWCILRFHASLGQHHLRGRYTWADEIAAQEQPDNPANDAQ</sequence>
<gene>
    <name evidence="1" type="ORF">QWZ03_03520</name>
</gene>
<evidence type="ECO:0000313" key="2">
    <source>
        <dbReference type="Proteomes" id="UP001180081"/>
    </source>
</evidence>
<accession>A0ABT8B1A9</accession>
<dbReference type="RefSeq" id="WP_290331479.1">
    <property type="nucleotide sequence ID" value="NZ_JAUFPU010000003.1"/>
</dbReference>
<comment type="caution">
    <text evidence="1">The sequence shown here is derived from an EMBL/GenBank/DDBJ whole genome shotgun (WGS) entry which is preliminary data.</text>
</comment>
<proteinExistence type="predicted"/>
<reference evidence="1" key="1">
    <citation type="journal article" date="2014" name="Int. J. Syst. Evol. Microbiol.">
        <title>Complete genome of a new Firmicutes species belonging to the dominant human colonic microbiota ('Ruminococcus bicirculans') reveals two chromosomes and a selective capacity to utilize plant glucans.</title>
        <authorList>
            <consortium name="NISC Comparative Sequencing Program"/>
            <person name="Wegmann U."/>
            <person name="Louis P."/>
            <person name="Goesmann A."/>
            <person name="Henrissat B."/>
            <person name="Duncan S.H."/>
            <person name="Flint H.J."/>
        </authorList>
    </citation>
    <scope>NUCLEOTIDE SEQUENCE</scope>
    <source>
        <strain evidence="1">CECT 7703</strain>
    </source>
</reference>
<dbReference type="EMBL" id="JAUFPU010000003">
    <property type="protein sequence ID" value="MDN3575839.1"/>
    <property type="molecule type" value="Genomic_DNA"/>
</dbReference>
<dbReference type="Proteomes" id="UP001180081">
    <property type="component" value="Unassembled WGS sequence"/>
</dbReference>
<reference evidence="1" key="2">
    <citation type="submission" date="2023-06" db="EMBL/GenBank/DDBJ databases">
        <authorList>
            <person name="Lucena T."/>
            <person name="Sun Q."/>
        </authorList>
    </citation>
    <scope>NUCLEOTIDE SEQUENCE</scope>
    <source>
        <strain evidence="1">CECT 7703</strain>
    </source>
</reference>
<protein>
    <submittedName>
        <fullName evidence="1">Uncharacterized protein</fullName>
    </submittedName>
</protein>
<keyword evidence="2" id="KW-1185">Reference proteome</keyword>
<organism evidence="1 2">
    <name type="scientific">Chitinimonas viridis</name>
    <dbReference type="NCBI Taxonomy" id="664880"/>
    <lineage>
        <taxon>Bacteria</taxon>
        <taxon>Pseudomonadati</taxon>
        <taxon>Pseudomonadota</taxon>
        <taxon>Betaproteobacteria</taxon>
        <taxon>Neisseriales</taxon>
        <taxon>Chitinibacteraceae</taxon>
        <taxon>Chitinimonas</taxon>
    </lineage>
</organism>
<evidence type="ECO:0000313" key="1">
    <source>
        <dbReference type="EMBL" id="MDN3575839.1"/>
    </source>
</evidence>